<feature type="region of interest" description="Disordered" evidence="1">
    <location>
        <begin position="1"/>
        <end position="34"/>
    </location>
</feature>
<dbReference type="EMBL" id="JAULSV010000001">
    <property type="protein sequence ID" value="KAK0655248.1"/>
    <property type="molecule type" value="Genomic_DNA"/>
</dbReference>
<evidence type="ECO:0000256" key="1">
    <source>
        <dbReference type="SAM" id="MobiDB-lite"/>
    </source>
</evidence>
<evidence type="ECO:0000313" key="3">
    <source>
        <dbReference type="Proteomes" id="UP001174936"/>
    </source>
</evidence>
<organism evidence="2 3">
    <name type="scientific">Cercophora newfieldiana</name>
    <dbReference type="NCBI Taxonomy" id="92897"/>
    <lineage>
        <taxon>Eukaryota</taxon>
        <taxon>Fungi</taxon>
        <taxon>Dikarya</taxon>
        <taxon>Ascomycota</taxon>
        <taxon>Pezizomycotina</taxon>
        <taxon>Sordariomycetes</taxon>
        <taxon>Sordariomycetidae</taxon>
        <taxon>Sordariales</taxon>
        <taxon>Lasiosphaeriaceae</taxon>
        <taxon>Cercophora</taxon>
    </lineage>
</organism>
<gene>
    <name evidence="2" type="ORF">B0T16DRAFT_384188</name>
</gene>
<proteinExistence type="predicted"/>
<name>A0AA39YMG3_9PEZI</name>
<accession>A0AA39YMG3</accession>
<feature type="compositionally biased region" description="Polar residues" evidence="1">
    <location>
        <begin position="136"/>
        <end position="145"/>
    </location>
</feature>
<evidence type="ECO:0000313" key="2">
    <source>
        <dbReference type="EMBL" id="KAK0655248.1"/>
    </source>
</evidence>
<sequence length="218" mass="22713">MSFWDDDPLAGLPEIAPHPGRSGSQSSAALSSLPPSPIIQQNAVEAKTVAGAISLGLGLSRPCVVPCAAETPQVAVDRLETASLHAPSRTCKLFYGVDGTGDGDGDGKVTCEAPPPPPLERTFPIHNDPNEGAGAGNNSQENQRPVTWKNCLGTSWRYAGAAVGGPNATGSSTARREARGESLSLQILEGGSEDQERGGHYIYPCPGQFLTLLTDLIR</sequence>
<feature type="region of interest" description="Disordered" evidence="1">
    <location>
        <begin position="126"/>
        <end position="145"/>
    </location>
</feature>
<feature type="compositionally biased region" description="Low complexity" evidence="1">
    <location>
        <begin position="24"/>
        <end position="34"/>
    </location>
</feature>
<reference evidence="2" key="1">
    <citation type="submission" date="2023-06" db="EMBL/GenBank/DDBJ databases">
        <title>Genome-scale phylogeny and comparative genomics of the fungal order Sordariales.</title>
        <authorList>
            <consortium name="Lawrence Berkeley National Laboratory"/>
            <person name="Hensen N."/>
            <person name="Bonometti L."/>
            <person name="Westerberg I."/>
            <person name="Brannstrom I.O."/>
            <person name="Guillou S."/>
            <person name="Cros-Aarteil S."/>
            <person name="Calhoun S."/>
            <person name="Haridas S."/>
            <person name="Kuo A."/>
            <person name="Mondo S."/>
            <person name="Pangilinan J."/>
            <person name="Riley R."/>
            <person name="Labutti K."/>
            <person name="Andreopoulos B."/>
            <person name="Lipzen A."/>
            <person name="Chen C."/>
            <person name="Yanf M."/>
            <person name="Daum C."/>
            <person name="Ng V."/>
            <person name="Clum A."/>
            <person name="Steindorff A."/>
            <person name="Ohm R."/>
            <person name="Martin F."/>
            <person name="Silar P."/>
            <person name="Natvig D."/>
            <person name="Lalanne C."/>
            <person name="Gautier V."/>
            <person name="Ament-Velasquez S.L."/>
            <person name="Kruys A."/>
            <person name="Hutchinson M.I."/>
            <person name="Powell A.J."/>
            <person name="Barry K."/>
            <person name="Miller A.N."/>
            <person name="Grigoriev I.V."/>
            <person name="Debuchy R."/>
            <person name="Gladieux P."/>
            <person name="Thoren M.H."/>
            <person name="Johannesson H."/>
        </authorList>
    </citation>
    <scope>NUCLEOTIDE SEQUENCE</scope>
    <source>
        <strain evidence="2">SMH2532-1</strain>
    </source>
</reference>
<protein>
    <submittedName>
        <fullName evidence="2">Uncharacterized protein</fullName>
    </submittedName>
</protein>
<dbReference type="AlphaFoldDB" id="A0AA39YMG3"/>
<dbReference type="Proteomes" id="UP001174936">
    <property type="component" value="Unassembled WGS sequence"/>
</dbReference>
<keyword evidence="3" id="KW-1185">Reference proteome</keyword>
<comment type="caution">
    <text evidence="2">The sequence shown here is derived from an EMBL/GenBank/DDBJ whole genome shotgun (WGS) entry which is preliminary data.</text>
</comment>